<dbReference type="InterPro" id="IPR036220">
    <property type="entry name" value="UDP-Glc/GDP-Man_DH_C_sf"/>
</dbReference>
<dbReference type="InterPro" id="IPR036291">
    <property type="entry name" value="NAD(P)-bd_dom_sf"/>
</dbReference>
<gene>
    <name evidence="6" type="ORF">HF577_03510</name>
</gene>
<accession>A0ABX1R8G3</accession>
<reference evidence="6 7" key="1">
    <citation type="submission" date="2020-04" db="EMBL/GenBank/DDBJ databases">
        <authorList>
            <person name="Klaysubun C."/>
            <person name="Duangmal K."/>
            <person name="Lipun K."/>
        </authorList>
    </citation>
    <scope>NUCLEOTIDE SEQUENCE [LARGE SCALE GENOMIC DNA]</scope>
    <source>
        <strain evidence="6 7">JCM 11839</strain>
    </source>
</reference>
<keyword evidence="7" id="KW-1185">Reference proteome</keyword>
<dbReference type="PIRSF" id="PIRSF500136">
    <property type="entry name" value="UDP_ManNAc_DH"/>
    <property type="match status" value="1"/>
</dbReference>
<sequence>MTEPMGDYVAVVGLGYVGLPLALSLARSGRRVVGVDVDPEVRAALAAGRPRFVEPGLTELLNSVPAQRFTVTDRLPDLAPRAVVICVGTAIDPATGQPDLRHLVAATEHIAGHMSAETLVVVRSTVPVGTCRRTLLPLLQAHVDAPMLAMCPERIIQGQALREIESLPQIIGALDDRSLERTCRLLKPVAADQVIVSSLEAAEMVKLVCNAHTDLIYGFGNEVALMSSALGIDANEVIAGANLRYPRPDLSRPGFVGGSCLIKDPYLLMYSAAEAGYRPPMVAAARAVNERVPGHVVDAVLKALAAQGRAPADAKVLLCGIAYKGHPETDDVRGAASVEVAAALRDRVAVLAGHDFVVDPSRIARTGCEPTSLADGLTDADVLILLVDHPRYRELDAEFVRARMRKPAIVFDMWGLLDSELSGMPDVDYLRLGRG</sequence>
<dbReference type="Pfam" id="PF03720">
    <property type="entry name" value="UDPG_MGDP_dh_C"/>
    <property type="match status" value="1"/>
</dbReference>
<dbReference type="PIRSF" id="PIRSF000124">
    <property type="entry name" value="UDPglc_GDPman_dh"/>
    <property type="match status" value="1"/>
</dbReference>
<dbReference type="Gene3D" id="3.40.50.720">
    <property type="entry name" value="NAD(P)-binding Rossmann-like Domain"/>
    <property type="match status" value="2"/>
</dbReference>
<dbReference type="Proteomes" id="UP001296706">
    <property type="component" value="Unassembled WGS sequence"/>
</dbReference>
<keyword evidence="3" id="KW-0520">NAD</keyword>
<dbReference type="NCBIfam" id="TIGR03026">
    <property type="entry name" value="NDP-sugDHase"/>
    <property type="match status" value="1"/>
</dbReference>
<dbReference type="InterPro" id="IPR014026">
    <property type="entry name" value="UDP-Glc/GDP-Man_DH_dimer"/>
</dbReference>
<evidence type="ECO:0000256" key="2">
    <source>
        <dbReference type="ARBA" id="ARBA00023002"/>
    </source>
</evidence>
<evidence type="ECO:0000256" key="4">
    <source>
        <dbReference type="PIRNR" id="PIRNR000124"/>
    </source>
</evidence>
<evidence type="ECO:0000313" key="7">
    <source>
        <dbReference type="Proteomes" id="UP001296706"/>
    </source>
</evidence>
<organism evidence="6 7">
    <name type="scientific">Pseudonocardia xinjiangensis</name>
    <dbReference type="NCBI Taxonomy" id="75289"/>
    <lineage>
        <taxon>Bacteria</taxon>
        <taxon>Bacillati</taxon>
        <taxon>Actinomycetota</taxon>
        <taxon>Actinomycetes</taxon>
        <taxon>Pseudonocardiales</taxon>
        <taxon>Pseudonocardiaceae</taxon>
        <taxon>Pseudonocardia</taxon>
    </lineage>
</organism>
<dbReference type="PANTHER" id="PTHR43491">
    <property type="entry name" value="UDP-N-ACETYL-D-MANNOSAMINE DEHYDROGENASE"/>
    <property type="match status" value="1"/>
</dbReference>
<dbReference type="InterPro" id="IPR001732">
    <property type="entry name" value="UDP-Glc/GDP-Man_DH_N"/>
</dbReference>
<dbReference type="SUPFAM" id="SSF52413">
    <property type="entry name" value="UDP-glucose/GDP-mannose dehydrogenase C-terminal domain"/>
    <property type="match status" value="1"/>
</dbReference>
<comment type="caution">
    <text evidence="6">The sequence shown here is derived from an EMBL/GenBank/DDBJ whole genome shotgun (WGS) entry which is preliminary data.</text>
</comment>
<evidence type="ECO:0000256" key="1">
    <source>
        <dbReference type="ARBA" id="ARBA00006601"/>
    </source>
</evidence>
<dbReference type="EMBL" id="JAAXKY010000005">
    <property type="protein sequence ID" value="NMH76179.1"/>
    <property type="molecule type" value="Genomic_DNA"/>
</dbReference>
<dbReference type="InterPro" id="IPR028359">
    <property type="entry name" value="UDP_ManNAc/GlcNAc_DH"/>
</dbReference>
<evidence type="ECO:0000256" key="3">
    <source>
        <dbReference type="ARBA" id="ARBA00023027"/>
    </source>
</evidence>
<dbReference type="InterPro" id="IPR017476">
    <property type="entry name" value="UDP-Glc/GDP-Man"/>
</dbReference>
<dbReference type="RefSeq" id="WP_169394252.1">
    <property type="nucleotide sequence ID" value="NZ_BAAAJH010000011.1"/>
</dbReference>
<evidence type="ECO:0000313" key="6">
    <source>
        <dbReference type="EMBL" id="NMH76179.1"/>
    </source>
</evidence>
<proteinExistence type="inferred from homology"/>
<keyword evidence="2" id="KW-0560">Oxidoreductase</keyword>
<name>A0ABX1R8G3_9PSEU</name>
<dbReference type="SUPFAM" id="SSF51735">
    <property type="entry name" value="NAD(P)-binding Rossmann-fold domains"/>
    <property type="match status" value="1"/>
</dbReference>
<dbReference type="PANTHER" id="PTHR43491:SF2">
    <property type="entry name" value="UDP-N-ACETYL-D-MANNOSAMINE DEHYDROGENASE"/>
    <property type="match status" value="1"/>
</dbReference>
<feature type="domain" description="UDP-glucose/GDP-mannose dehydrogenase C-terminal" evidence="5">
    <location>
        <begin position="317"/>
        <end position="419"/>
    </location>
</feature>
<dbReference type="SMART" id="SM00984">
    <property type="entry name" value="UDPG_MGDP_dh_C"/>
    <property type="match status" value="1"/>
</dbReference>
<comment type="similarity">
    <text evidence="1 4">Belongs to the UDP-glucose/GDP-mannose dehydrogenase family.</text>
</comment>
<evidence type="ECO:0000259" key="5">
    <source>
        <dbReference type="SMART" id="SM00984"/>
    </source>
</evidence>
<dbReference type="Pfam" id="PF00984">
    <property type="entry name" value="UDPG_MGDP_dh"/>
    <property type="match status" value="1"/>
</dbReference>
<dbReference type="InterPro" id="IPR014027">
    <property type="entry name" value="UDP-Glc/GDP-Man_DH_C"/>
</dbReference>
<dbReference type="SUPFAM" id="SSF48179">
    <property type="entry name" value="6-phosphogluconate dehydrogenase C-terminal domain-like"/>
    <property type="match status" value="1"/>
</dbReference>
<dbReference type="InterPro" id="IPR008927">
    <property type="entry name" value="6-PGluconate_DH-like_C_sf"/>
</dbReference>
<dbReference type="Pfam" id="PF03721">
    <property type="entry name" value="UDPG_MGDP_dh_N"/>
    <property type="match status" value="1"/>
</dbReference>
<protein>
    <submittedName>
        <fullName evidence="6">Nucleotide sugar dehydrogenase</fullName>
    </submittedName>
</protein>